<reference evidence="1" key="1">
    <citation type="submission" date="2020-03" db="EMBL/GenBank/DDBJ databases">
        <authorList>
            <person name="Weist P."/>
        </authorList>
    </citation>
    <scope>NUCLEOTIDE SEQUENCE</scope>
</reference>
<comment type="caution">
    <text evidence="1">The sequence shown here is derived from an EMBL/GenBank/DDBJ whole genome shotgun (WGS) entry which is preliminary data.</text>
</comment>
<organism evidence="1 2">
    <name type="scientific">Pleuronectes platessa</name>
    <name type="common">European plaice</name>
    <dbReference type="NCBI Taxonomy" id="8262"/>
    <lineage>
        <taxon>Eukaryota</taxon>
        <taxon>Metazoa</taxon>
        <taxon>Chordata</taxon>
        <taxon>Craniata</taxon>
        <taxon>Vertebrata</taxon>
        <taxon>Euteleostomi</taxon>
        <taxon>Actinopterygii</taxon>
        <taxon>Neopterygii</taxon>
        <taxon>Teleostei</taxon>
        <taxon>Neoteleostei</taxon>
        <taxon>Acanthomorphata</taxon>
        <taxon>Carangaria</taxon>
        <taxon>Pleuronectiformes</taxon>
        <taxon>Pleuronectoidei</taxon>
        <taxon>Pleuronectidae</taxon>
        <taxon>Pleuronectes</taxon>
    </lineage>
</organism>
<name>A0A9N7UHQ0_PLEPL</name>
<evidence type="ECO:0000313" key="1">
    <source>
        <dbReference type="EMBL" id="CAB1431645.1"/>
    </source>
</evidence>
<dbReference type="EMBL" id="CADEAL010001356">
    <property type="protein sequence ID" value="CAB1431645.1"/>
    <property type="molecule type" value="Genomic_DNA"/>
</dbReference>
<gene>
    <name evidence="1" type="ORF">PLEPLA_LOCUS19702</name>
</gene>
<proteinExistence type="predicted"/>
<protein>
    <submittedName>
        <fullName evidence="1">Uncharacterized protein</fullName>
    </submittedName>
</protein>
<dbReference type="AlphaFoldDB" id="A0A9N7UHQ0"/>
<sequence>MRRDRASLPACCTSPRITSRVPPSVRKLLFCQAETAGQVPCQNSFPPGHFHEGFDFQSVDCTDDSTHL</sequence>
<keyword evidence="2" id="KW-1185">Reference proteome</keyword>
<evidence type="ECO:0000313" key="2">
    <source>
        <dbReference type="Proteomes" id="UP001153269"/>
    </source>
</evidence>
<accession>A0A9N7UHQ0</accession>
<dbReference type="Proteomes" id="UP001153269">
    <property type="component" value="Unassembled WGS sequence"/>
</dbReference>